<feature type="domain" description="YCII-related" evidence="2">
    <location>
        <begin position="21"/>
        <end position="81"/>
    </location>
</feature>
<dbReference type="OrthoDB" id="8968203at2"/>
<dbReference type="Pfam" id="PF03795">
    <property type="entry name" value="YCII"/>
    <property type="match status" value="1"/>
</dbReference>
<name>A0A3N4UX66_9GAMM</name>
<evidence type="ECO:0000259" key="2">
    <source>
        <dbReference type="Pfam" id="PF03795"/>
    </source>
</evidence>
<reference evidence="3 4" key="1">
    <citation type="submission" date="2018-11" db="EMBL/GenBank/DDBJ databases">
        <title>Genomic Encyclopedia of Type Strains, Phase IV (KMG-IV): sequencing the most valuable type-strain genomes for metagenomic binning, comparative biology and taxonomic classification.</title>
        <authorList>
            <person name="Goeker M."/>
        </authorList>
    </citation>
    <scope>NUCLEOTIDE SEQUENCE [LARGE SCALE GENOMIC DNA]</scope>
    <source>
        <strain evidence="3 4">DSM 25623</strain>
    </source>
</reference>
<dbReference type="Proteomes" id="UP000269708">
    <property type="component" value="Unassembled WGS sequence"/>
</dbReference>
<dbReference type="Gene3D" id="3.30.70.1060">
    <property type="entry name" value="Dimeric alpha+beta barrel"/>
    <property type="match status" value="1"/>
</dbReference>
<dbReference type="EMBL" id="RKQN01000007">
    <property type="protein sequence ID" value="RPE74708.1"/>
    <property type="molecule type" value="Genomic_DNA"/>
</dbReference>
<sequence length="83" mass="9173">MKRYLVLTLRTPQFDPAAIGPHYAHLERLRAQGRLELAGPFSDKSGGAYVIRAASLEEARALAHDDPLHSRGASQVSVYEWDA</sequence>
<evidence type="ECO:0000256" key="1">
    <source>
        <dbReference type="ARBA" id="ARBA00007689"/>
    </source>
</evidence>
<comment type="caution">
    <text evidence="3">The sequence shown here is derived from an EMBL/GenBank/DDBJ whole genome shotgun (WGS) entry which is preliminary data.</text>
</comment>
<keyword evidence="4" id="KW-1185">Reference proteome</keyword>
<evidence type="ECO:0000313" key="4">
    <source>
        <dbReference type="Proteomes" id="UP000269708"/>
    </source>
</evidence>
<accession>A0A3N4UX66</accession>
<dbReference type="InterPro" id="IPR005545">
    <property type="entry name" value="YCII"/>
</dbReference>
<evidence type="ECO:0000313" key="3">
    <source>
        <dbReference type="EMBL" id="RPE74708.1"/>
    </source>
</evidence>
<dbReference type="PANTHER" id="PTHR37828:SF1">
    <property type="entry name" value="YCII-RELATED DOMAIN-CONTAINING PROTEIN"/>
    <property type="match status" value="1"/>
</dbReference>
<dbReference type="InterPro" id="IPR011008">
    <property type="entry name" value="Dimeric_a/b-barrel"/>
</dbReference>
<organism evidence="3 4">
    <name type="scientific">Vulcaniibacterium tengchongense</name>
    <dbReference type="NCBI Taxonomy" id="1273429"/>
    <lineage>
        <taxon>Bacteria</taxon>
        <taxon>Pseudomonadati</taxon>
        <taxon>Pseudomonadota</taxon>
        <taxon>Gammaproteobacteria</taxon>
        <taxon>Lysobacterales</taxon>
        <taxon>Lysobacteraceae</taxon>
        <taxon>Vulcaniibacterium</taxon>
    </lineage>
</organism>
<proteinExistence type="inferred from homology"/>
<dbReference type="PANTHER" id="PTHR37828">
    <property type="entry name" value="GSR2449 PROTEIN"/>
    <property type="match status" value="1"/>
</dbReference>
<dbReference type="AlphaFoldDB" id="A0A3N4UX66"/>
<dbReference type="SUPFAM" id="SSF54909">
    <property type="entry name" value="Dimeric alpha+beta barrel"/>
    <property type="match status" value="1"/>
</dbReference>
<gene>
    <name evidence="3" type="ORF">EDC50_3120</name>
</gene>
<comment type="similarity">
    <text evidence="1">Belongs to the YciI family.</text>
</comment>
<dbReference type="RefSeq" id="WP_123771426.1">
    <property type="nucleotide sequence ID" value="NZ_RKQN01000007.1"/>
</dbReference>
<protein>
    <submittedName>
        <fullName evidence="3">Uncharacterized protein YciI</fullName>
    </submittedName>
</protein>